<protein>
    <submittedName>
        <fullName evidence="3">Uncharacterized protein</fullName>
    </submittedName>
</protein>
<dbReference type="OrthoDB" id="9802683at2"/>
<feature type="signal peptide" evidence="2">
    <location>
        <begin position="1"/>
        <end position="31"/>
    </location>
</feature>
<dbReference type="SUPFAM" id="SSF63825">
    <property type="entry name" value="YWTD domain"/>
    <property type="match status" value="1"/>
</dbReference>
<evidence type="ECO:0000313" key="3">
    <source>
        <dbReference type="EMBL" id="SBT42725.1"/>
    </source>
</evidence>
<dbReference type="EMBL" id="LT594324">
    <property type="protein sequence ID" value="SBT42725.1"/>
    <property type="molecule type" value="Genomic_DNA"/>
</dbReference>
<name>A0A1A8ZFE1_9ACTN</name>
<proteinExistence type="predicted"/>
<evidence type="ECO:0000256" key="1">
    <source>
        <dbReference type="SAM" id="MobiDB-lite"/>
    </source>
</evidence>
<dbReference type="Proteomes" id="UP000198765">
    <property type="component" value="Chromosome I"/>
</dbReference>
<feature type="compositionally biased region" description="Low complexity" evidence="1">
    <location>
        <begin position="33"/>
        <end position="44"/>
    </location>
</feature>
<keyword evidence="4" id="KW-1185">Reference proteome</keyword>
<dbReference type="RefSeq" id="WP_157739889.1">
    <property type="nucleotide sequence ID" value="NZ_LT594324.1"/>
</dbReference>
<dbReference type="AlphaFoldDB" id="A0A1A8ZFE1"/>
<keyword evidence="2" id="KW-0732">Signal</keyword>
<gene>
    <name evidence="3" type="ORF">GA0070621_1593</name>
</gene>
<evidence type="ECO:0000256" key="2">
    <source>
        <dbReference type="SAM" id="SignalP"/>
    </source>
</evidence>
<feature type="region of interest" description="Disordered" evidence="1">
    <location>
        <begin position="33"/>
        <end position="65"/>
    </location>
</feature>
<dbReference type="PATRIC" id="fig|299146.4.peg.1640"/>
<evidence type="ECO:0000313" key="4">
    <source>
        <dbReference type="Proteomes" id="UP000198765"/>
    </source>
</evidence>
<organism evidence="3 4">
    <name type="scientific">Micromonospora narathiwatensis</name>
    <dbReference type="NCBI Taxonomy" id="299146"/>
    <lineage>
        <taxon>Bacteria</taxon>
        <taxon>Bacillati</taxon>
        <taxon>Actinomycetota</taxon>
        <taxon>Actinomycetes</taxon>
        <taxon>Micromonosporales</taxon>
        <taxon>Micromonosporaceae</taxon>
        <taxon>Micromonospora</taxon>
    </lineage>
</organism>
<accession>A0A1A8ZFE1</accession>
<feature type="chain" id="PRO_5038435059" evidence="2">
    <location>
        <begin position="32"/>
        <end position="438"/>
    </location>
</feature>
<reference evidence="3 4" key="1">
    <citation type="submission" date="2016-06" db="EMBL/GenBank/DDBJ databases">
        <authorList>
            <person name="Kjaerup R.B."/>
            <person name="Dalgaard T.S."/>
            <person name="Juul-Madsen H.R."/>
        </authorList>
    </citation>
    <scope>NUCLEOTIDE SEQUENCE [LARGE SCALE GENOMIC DNA]</scope>
    <source>
        <strain evidence="3 4">DSM 45248</strain>
    </source>
</reference>
<sequence length="438" mass="47294">MMNRLRRRTRLARGSYALALLLGMLFGAAPAPGGHTAPAQAATGDLGHIGPSTSGDGSAATGEKPESKLWWNDGAWWAVLFHTSSQTHHIFRLDRSAQQWIDTGTAVDNRPKTRSDVLWDGTRLYVSSHVRASSSADAAAGNPARLYRYRYDAATRTYTRDAGFPVQINSYSSETLTIDKDSTGVLWATWTQGSTVYVNNTTGGDAVWGTPFALPVTAATALDSDDISSVVTFGTRTGVMWSHQPKSAMYFAEHIDGASRTTWAVTRTAIQGPNNADDHINLRTLQDDGSGRVYAVIKTSLDDAGATTSAPLIMLLARDPSTGEWSSYRVARIKDCHTRPVLLIDSEHRMLYVFMTAPDSGCPYTGYPGTIFMKSSPMGSIAFPDGRGTPVIRDALSPNMNNATTTKQSVTSATGMVVLASNDVTQRYWHADIPLGSS</sequence>